<keyword evidence="4" id="KW-1185">Reference proteome</keyword>
<dbReference type="Proteomes" id="UP000290545">
    <property type="component" value="Unassembled WGS sequence"/>
</dbReference>
<dbReference type="InterPro" id="IPR036465">
    <property type="entry name" value="vWFA_dom_sf"/>
</dbReference>
<evidence type="ECO:0000256" key="1">
    <source>
        <dbReference type="SAM" id="Phobius"/>
    </source>
</evidence>
<comment type="caution">
    <text evidence="3">The sequence shown here is derived from an EMBL/GenBank/DDBJ whole genome shotgun (WGS) entry which is preliminary data.</text>
</comment>
<dbReference type="SUPFAM" id="SSF53300">
    <property type="entry name" value="vWA-like"/>
    <property type="match status" value="1"/>
</dbReference>
<evidence type="ECO:0000313" key="4">
    <source>
        <dbReference type="Proteomes" id="UP000290545"/>
    </source>
</evidence>
<sequence length="446" mass="51102">MKKLLYQLSFYFSRLFYITAGVIVGLFVLAFFFPQLEIIGKLALLCLALMVLLDFIIIYAKRTPVSVQRRCGDRFSNGDDNKVTLEVTNKLPYGVALVLIDELPFQFQKRNWQVAVSIPAGSTKLVQYNVKPTERGVYQFGITNVLQRGVLGMVIRHIKSGTEKEVTTYPSFIQMRRYQLLAATNQLMETGSRRLRKIGNSLEFEQIREYVLGDDYRTINWKATARKNAIMVNSFMDERSQQVICLIDKGRTMKMPFEGMSLLNYAINASLVLSNIVLSKQDKAGILAFGKKVDQYIAPDKKATQLGLILEGLYRQETDFADSDFDSLYAAVRYRIKQRSLLILFTNFESTYGLERQLPYLQKLASHHPLLVVFFENTELADVLHKKAASLEEIYTQTIAAKFAFEKRQMVKELQKHGIMAMLTPPQKLTANTLNRYLELKARQVV</sequence>
<dbReference type="InterPro" id="IPR002881">
    <property type="entry name" value="DUF58"/>
</dbReference>
<dbReference type="Pfam" id="PF01882">
    <property type="entry name" value="DUF58"/>
    <property type="match status" value="1"/>
</dbReference>
<evidence type="ECO:0000313" key="3">
    <source>
        <dbReference type="EMBL" id="RXK86334.1"/>
    </source>
</evidence>
<organism evidence="3 4">
    <name type="scientific">Filimonas effusa</name>
    <dbReference type="NCBI Taxonomy" id="2508721"/>
    <lineage>
        <taxon>Bacteria</taxon>
        <taxon>Pseudomonadati</taxon>
        <taxon>Bacteroidota</taxon>
        <taxon>Chitinophagia</taxon>
        <taxon>Chitinophagales</taxon>
        <taxon>Chitinophagaceae</taxon>
        <taxon>Filimonas</taxon>
    </lineage>
</organism>
<feature type="transmembrane region" description="Helical" evidence="1">
    <location>
        <begin position="12"/>
        <end position="32"/>
    </location>
</feature>
<protein>
    <submittedName>
        <fullName evidence="3">DUF58 domain-containing protein</fullName>
    </submittedName>
</protein>
<proteinExistence type="predicted"/>
<feature type="domain" description="DUF58" evidence="2">
    <location>
        <begin position="206"/>
        <end position="361"/>
    </location>
</feature>
<evidence type="ECO:0000259" key="2">
    <source>
        <dbReference type="Pfam" id="PF01882"/>
    </source>
</evidence>
<dbReference type="PANTHER" id="PTHR33608:SF3">
    <property type="entry name" value="SLR2013 PROTEIN"/>
    <property type="match status" value="1"/>
</dbReference>
<dbReference type="EMBL" id="SDHZ01000001">
    <property type="protein sequence ID" value="RXK86334.1"/>
    <property type="molecule type" value="Genomic_DNA"/>
</dbReference>
<dbReference type="AlphaFoldDB" id="A0A4Q1DAA9"/>
<accession>A0A4Q1DAA9</accession>
<keyword evidence="1" id="KW-1133">Transmembrane helix</keyword>
<dbReference type="PANTHER" id="PTHR33608">
    <property type="entry name" value="BLL2464 PROTEIN"/>
    <property type="match status" value="1"/>
</dbReference>
<dbReference type="RefSeq" id="WP_129002084.1">
    <property type="nucleotide sequence ID" value="NZ_SDHZ01000001.1"/>
</dbReference>
<dbReference type="OrthoDB" id="845740at2"/>
<keyword evidence="1" id="KW-0472">Membrane</keyword>
<name>A0A4Q1DAA9_9BACT</name>
<gene>
    <name evidence="3" type="ORF">ESB13_05895</name>
</gene>
<feature type="transmembrane region" description="Helical" evidence="1">
    <location>
        <begin position="38"/>
        <end position="60"/>
    </location>
</feature>
<keyword evidence="1" id="KW-0812">Transmembrane</keyword>
<reference evidence="3 4" key="1">
    <citation type="submission" date="2019-01" db="EMBL/GenBank/DDBJ databases">
        <title>Filimonas sp. strain TTM-71.</title>
        <authorList>
            <person name="Chen W.-M."/>
        </authorList>
    </citation>
    <scope>NUCLEOTIDE SEQUENCE [LARGE SCALE GENOMIC DNA]</scope>
    <source>
        <strain evidence="3 4">TTM-71</strain>
    </source>
</reference>